<dbReference type="CDD" id="cd00130">
    <property type="entry name" value="PAS"/>
    <property type="match status" value="1"/>
</dbReference>
<gene>
    <name evidence="4" type="primary">cph2_6</name>
    <name evidence="4" type="ORF">LOM8899_04576</name>
</gene>
<dbReference type="AlphaFoldDB" id="A0A238LLY0"/>
<dbReference type="SUPFAM" id="SSF55781">
    <property type="entry name" value="GAF domain-like"/>
    <property type="match status" value="1"/>
</dbReference>
<dbReference type="Proteomes" id="UP000201613">
    <property type="component" value="Unassembled WGS sequence"/>
</dbReference>
<evidence type="ECO:0000313" key="5">
    <source>
        <dbReference type="Proteomes" id="UP000201613"/>
    </source>
</evidence>
<dbReference type="EMBL" id="FXZK01000036">
    <property type="protein sequence ID" value="SMY10394.1"/>
    <property type="molecule type" value="Genomic_DNA"/>
</dbReference>
<dbReference type="SMART" id="SM00267">
    <property type="entry name" value="GGDEF"/>
    <property type="match status" value="1"/>
</dbReference>
<feature type="domain" description="EAL" evidence="2">
    <location>
        <begin position="632"/>
        <end position="882"/>
    </location>
</feature>
<name>A0A238LLY0_9RHOB</name>
<dbReference type="CDD" id="cd01949">
    <property type="entry name" value="GGDEF"/>
    <property type="match status" value="1"/>
</dbReference>
<feature type="domain" description="GGDEF" evidence="3">
    <location>
        <begin position="488"/>
        <end position="623"/>
    </location>
</feature>
<dbReference type="GO" id="GO:0003824">
    <property type="term" value="F:catalytic activity"/>
    <property type="evidence" value="ECO:0007669"/>
    <property type="project" value="UniProtKB-ARBA"/>
</dbReference>
<dbReference type="SMART" id="SM00065">
    <property type="entry name" value="GAF"/>
    <property type="match status" value="1"/>
</dbReference>
<dbReference type="Gene3D" id="3.30.450.20">
    <property type="entry name" value="PAS domain"/>
    <property type="match status" value="2"/>
</dbReference>
<dbReference type="PROSITE" id="PS50231">
    <property type="entry name" value="RICIN_B_LECTIN"/>
    <property type="match status" value="1"/>
</dbReference>
<dbReference type="PROSITE" id="PS50113">
    <property type="entry name" value="PAC"/>
    <property type="match status" value="1"/>
</dbReference>
<dbReference type="InterPro" id="IPR000700">
    <property type="entry name" value="PAS-assoc_C"/>
</dbReference>
<dbReference type="InterPro" id="IPR052155">
    <property type="entry name" value="Biofilm_reg_signaling"/>
</dbReference>
<feature type="domain" description="PAC" evidence="1">
    <location>
        <begin position="273"/>
        <end position="324"/>
    </location>
</feature>
<dbReference type="Gene3D" id="3.30.450.40">
    <property type="match status" value="1"/>
</dbReference>
<dbReference type="InterPro" id="IPR003018">
    <property type="entry name" value="GAF"/>
</dbReference>
<evidence type="ECO:0000259" key="2">
    <source>
        <dbReference type="PROSITE" id="PS50883"/>
    </source>
</evidence>
<dbReference type="InterPro" id="IPR000160">
    <property type="entry name" value="GGDEF_dom"/>
</dbReference>
<dbReference type="PROSITE" id="PS50887">
    <property type="entry name" value="GGDEF"/>
    <property type="match status" value="1"/>
</dbReference>
<sequence>MCSTFGSESQDWKIRLFSQPKPRNESARLRALRDLKIMGTDQCKKFDAITQLASRILGCPIALVSLVDERQQWFKSNTGLDVRSTPRDVAFCAHAIVDQVPLIVPDARLDDRFRSNPLVIGHPNIVFYAGIPLSVDGEHNLGTLCAIDNKPRTLSRDEVEQLSQLAKLAEALIAAHYEQRELELSRAAEANKRDALERSVTLLEQVKELSGVGGWELRLNPTSLAWTNETKRIHEVDEDYEPQLDTAIDFYAPESRDIIRACVNDAIEKGTPWDVELPLITALGRRVWVRTMGRPVYQDDHMVSLIGAFQDITRTTEAHAKVVASEEFARLRSEQFQTVIDNMDEGVSVFDHNACITMWNRRYIDVFRKPEGEVKLGTSLKQLLECEQERGEFEGDIDQHLDELIAKLSTGSAQTFQFRTRDGTIVQSTHAPLPGGGWVGTHSDVTARVIAAERDEYAARHDALTGLANSLEFHNQLNELANVDRNERAIVLLLIDLDRFKEINDTYGHQAGDDLLKEVAKRLKECTRECDLVARLGGDEFAFLTKCKHANAKSHAIAIARRINESVRRPFAVASSQEIIGASVGICVSDDPNLEPDELIGRADRALYKVKSSGRGSFYYHDDILDAEELKKRRLASEVRSAVQDSSLALAFQPIYDLKKLEFCGAEALIRWGNPQTPELQPNDLIRIAEETGAINEIGTWVLNESLSRARAWPDDLTLSVNVSPSQLGRGVFRDLVAASLSHHNVAPERLELEITEQVLIKDENNTIAELKEIQATGVRIVLDDFGTGYASLSYLQKFPFDKIKVDRSFVSGDSLGAQSRAIVSSIATLARELGIPCTVEGVESQQKLDQIVALGCDFAQGFYLSEPIKAEAFHFQKELMFFVA</sequence>
<dbReference type="InterPro" id="IPR001633">
    <property type="entry name" value="EAL_dom"/>
</dbReference>
<dbReference type="InterPro" id="IPR029016">
    <property type="entry name" value="GAF-like_dom_sf"/>
</dbReference>
<dbReference type="SUPFAM" id="SSF55073">
    <property type="entry name" value="Nucleotide cyclase"/>
    <property type="match status" value="1"/>
</dbReference>
<dbReference type="InterPro" id="IPR035965">
    <property type="entry name" value="PAS-like_dom_sf"/>
</dbReference>
<dbReference type="SMART" id="SM00091">
    <property type="entry name" value="PAS"/>
    <property type="match status" value="1"/>
</dbReference>
<protein>
    <submittedName>
        <fullName evidence="4">Phytochrome-like protein cph2</fullName>
    </submittedName>
</protein>
<dbReference type="Gene3D" id="3.30.70.270">
    <property type="match status" value="1"/>
</dbReference>
<dbReference type="PROSITE" id="PS50883">
    <property type="entry name" value="EAL"/>
    <property type="match status" value="1"/>
</dbReference>
<dbReference type="Pfam" id="PF00990">
    <property type="entry name" value="GGDEF"/>
    <property type="match status" value="1"/>
</dbReference>
<evidence type="ECO:0000259" key="3">
    <source>
        <dbReference type="PROSITE" id="PS50887"/>
    </source>
</evidence>
<dbReference type="PANTHER" id="PTHR44757">
    <property type="entry name" value="DIGUANYLATE CYCLASE DGCP"/>
    <property type="match status" value="1"/>
</dbReference>
<evidence type="ECO:0000259" key="1">
    <source>
        <dbReference type="PROSITE" id="PS50113"/>
    </source>
</evidence>
<keyword evidence="5" id="KW-1185">Reference proteome</keyword>
<proteinExistence type="predicted"/>
<dbReference type="InterPro" id="IPR013655">
    <property type="entry name" value="PAS_fold_3"/>
</dbReference>
<dbReference type="Pfam" id="PF12860">
    <property type="entry name" value="PAS_7"/>
    <property type="match status" value="1"/>
</dbReference>
<dbReference type="SUPFAM" id="SSF55785">
    <property type="entry name" value="PYP-like sensor domain (PAS domain)"/>
    <property type="match status" value="2"/>
</dbReference>
<dbReference type="InterPro" id="IPR043128">
    <property type="entry name" value="Rev_trsase/Diguanyl_cyclase"/>
</dbReference>
<dbReference type="FunFam" id="3.30.70.270:FF:000001">
    <property type="entry name" value="Diguanylate cyclase domain protein"/>
    <property type="match status" value="1"/>
</dbReference>
<dbReference type="Gene3D" id="3.20.20.450">
    <property type="entry name" value="EAL domain"/>
    <property type="match status" value="1"/>
</dbReference>
<organism evidence="4 5">
    <name type="scientific">Flavimaricola marinus</name>
    <dbReference type="NCBI Taxonomy" id="1819565"/>
    <lineage>
        <taxon>Bacteria</taxon>
        <taxon>Pseudomonadati</taxon>
        <taxon>Pseudomonadota</taxon>
        <taxon>Alphaproteobacteria</taxon>
        <taxon>Rhodobacterales</taxon>
        <taxon>Paracoccaceae</taxon>
        <taxon>Flavimaricola</taxon>
    </lineage>
</organism>
<dbReference type="Pfam" id="PF00563">
    <property type="entry name" value="EAL"/>
    <property type="match status" value="1"/>
</dbReference>
<dbReference type="SUPFAM" id="SSF141868">
    <property type="entry name" value="EAL domain-like"/>
    <property type="match status" value="1"/>
</dbReference>
<reference evidence="4 5" key="1">
    <citation type="submission" date="2017-05" db="EMBL/GenBank/DDBJ databases">
        <authorList>
            <person name="Song R."/>
            <person name="Chenine A.L."/>
            <person name="Ruprecht R.M."/>
        </authorList>
    </citation>
    <scope>NUCLEOTIDE SEQUENCE [LARGE SCALE GENOMIC DNA]</scope>
    <source>
        <strain evidence="4 5">CECT 8899</strain>
    </source>
</reference>
<dbReference type="PANTHER" id="PTHR44757:SF2">
    <property type="entry name" value="BIOFILM ARCHITECTURE MAINTENANCE PROTEIN MBAA"/>
    <property type="match status" value="1"/>
</dbReference>
<dbReference type="NCBIfam" id="TIGR00254">
    <property type="entry name" value="GGDEF"/>
    <property type="match status" value="1"/>
</dbReference>
<dbReference type="InterPro" id="IPR000014">
    <property type="entry name" value="PAS"/>
</dbReference>
<dbReference type="InterPro" id="IPR029787">
    <property type="entry name" value="Nucleotide_cyclase"/>
</dbReference>
<dbReference type="CDD" id="cd01948">
    <property type="entry name" value="EAL"/>
    <property type="match status" value="1"/>
</dbReference>
<dbReference type="Pfam" id="PF08447">
    <property type="entry name" value="PAS_3"/>
    <property type="match status" value="1"/>
</dbReference>
<accession>A0A238LLY0</accession>
<dbReference type="Pfam" id="PF01590">
    <property type="entry name" value="GAF"/>
    <property type="match status" value="1"/>
</dbReference>
<dbReference type="SMART" id="SM00052">
    <property type="entry name" value="EAL"/>
    <property type="match status" value="1"/>
</dbReference>
<dbReference type="InterPro" id="IPR035919">
    <property type="entry name" value="EAL_sf"/>
</dbReference>
<evidence type="ECO:0000313" key="4">
    <source>
        <dbReference type="EMBL" id="SMY10394.1"/>
    </source>
</evidence>